<organism evidence="1 2">
    <name type="scientific">Psychrobacillus psychrotolerans</name>
    <dbReference type="NCBI Taxonomy" id="126156"/>
    <lineage>
        <taxon>Bacteria</taxon>
        <taxon>Bacillati</taxon>
        <taxon>Bacillota</taxon>
        <taxon>Bacilli</taxon>
        <taxon>Bacillales</taxon>
        <taxon>Bacillaceae</taxon>
        <taxon>Psychrobacillus</taxon>
    </lineage>
</organism>
<proteinExistence type="predicted"/>
<evidence type="ECO:0000313" key="1">
    <source>
        <dbReference type="EMBL" id="SFQ61832.1"/>
    </source>
</evidence>
<protein>
    <submittedName>
        <fullName evidence="1">Uncharacterized protein</fullName>
    </submittedName>
</protein>
<dbReference type="EMBL" id="FOXU01000006">
    <property type="protein sequence ID" value="SFQ61832.1"/>
    <property type="molecule type" value="Genomic_DNA"/>
</dbReference>
<accession>A0A1I5ZZI6</accession>
<dbReference type="Proteomes" id="UP000198734">
    <property type="component" value="Unassembled WGS sequence"/>
</dbReference>
<gene>
    <name evidence="1" type="ORF">SAMN05421670_3003</name>
</gene>
<name>A0A1I5ZZI6_9BACI</name>
<dbReference type="AlphaFoldDB" id="A0A1I5ZZI6"/>
<reference evidence="2" key="1">
    <citation type="submission" date="2016-10" db="EMBL/GenBank/DDBJ databases">
        <authorList>
            <person name="Varghese N."/>
            <person name="Submissions S."/>
        </authorList>
    </citation>
    <scope>NUCLEOTIDE SEQUENCE [LARGE SCALE GENOMIC DNA]</scope>
    <source>
        <strain evidence="2">DSM 11706</strain>
    </source>
</reference>
<evidence type="ECO:0000313" key="2">
    <source>
        <dbReference type="Proteomes" id="UP000198734"/>
    </source>
</evidence>
<sequence length="47" mass="5559">MSGVYTHVIRKTDLQKEIVWVYEQKGQNDLFNIIRLAFPIEVIILLL</sequence>
<dbReference type="RefSeq" id="WP_175496287.1">
    <property type="nucleotide sequence ID" value="NZ_FOXU01000006.1"/>
</dbReference>
<keyword evidence="2" id="KW-1185">Reference proteome</keyword>